<evidence type="ECO:0000313" key="17">
    <source>
        <dbReference type="EMBL" id="NOL59536.1"/>
    </source>
</evidence>
<keyword evidence="6" id="KW-0963">Cytoplasm</keyword>
<dbReference type="Proteomes" id="UP000192050">
    <property type="component" value="Chromosome"/>
</dbReference>
<dbReference type="GO" id="GO:0005737">
    <property type="term" value="C:cytoplasm"/>
    <property type="evidence" value="ECO:0007669"/>
    <property type="project" value="UniProtKB-SubCell"/>
</dbReference>
<evidence type="ECO:0000256" key="12">
    <source>
        <dbReference type="ARBA" id="ARBA00023141"/>
    </source>
</evidence>
<evidence type="ECO:0000256" key="3">
    <source>
        <dbReference type="ARBA" id="ARBA00010202"/>
    </source>
</evidence>
<evidence type="ECO:0000256" key="10">
    <source>
        <dbReference type="ARBA" id="ARBA00022777"/>
    </source>
</evidence>
<dbReference type="GO" id="GO:0009073">
    <property type="term" value="P:aromatic amino acid family biosynthetic process"/>
    <property type="evidence" value="ECO:0007669"/>
    <property type="project" value="UniProtKB-KW"/>
</dbReference>
<dbReference type="InterPro" id="IPR010189">
    <property type="entry name" value="SK_arc"/>
</dbReference>
<dbReference type="Pfam" id="PF00288">
    <property type="entry name" value="GHMP_kinases_N"/>
    <property type="match status" value="1"/>
</dbReference>
<dbReference type="GO" id="GO:0004765">
    <property type="term" value="F:shikimate kinase activity"/>
    <property type="evidence" value="ECO:0007669"/>
    <property type="project" value="UniProtKB-UniRule"/>
</dbReference>
<evidence type="ECO:0000256" key="6">
    <source>
        <dbReference type="ARBA" id="ARBA00022490"/>
    </source>
</evidence>
<keyword evidence="9" id="KW-0547">Nucleotide-binding</keyword>
<evidence type="ECO:0000313" key="19">
    <source>
        <dbReference type="Proteomes" id="UP000546917"/>
    </source>
</evidence>
<dbReference type="SUPFAM" id="SSF54211">
    <property type="entry name" value="Ribosomal protein S5 domain 2-like"/>
    <property type="match status" value="1"/>
</dbReference>
<dbReference type="GeneID" id="16024874"/>
<dbReference type="EMBL" id="JABGBP010000043">
    <property type="protein sequence ID" value="NOL59536.1"/>
    <property type="molecule type" value="Genomic_DNA"/>
</dbReference>
<keyword evidence="10 16" id="KW-0418">Kinase</keyword>
<dbReference type="Gene3D" id="3.30.230.10">
    <property type="match status" value="1"/>
</dbReference>
<dbReference type="Proteomes" id="UP000546917">
    <property type="component" value="Unassembled WGS sequence"/>
</dbReference>
<dbReference type="GO" id="GO:0005524">
    <property type="term" value="F:ATP binding"/>
    <property type="evidence" value="ECO:0007669"/>
    <property type="project" value="UniProtKB-KW"/>
</dbReference>
<evidence type="ECO:0000256" key="13">
    <source>
        <dbReference type="ARBA" id="ARBA00048567"/>
    </source>
</evidence>
<evidence type="ECO:0000259" key="15">
    <source>
        <dbReference type="Pfam" id="PF00288"/>
    </source>
</evidence>
<reference evidence="16 18" key="1">
    <citation type="submission" date="2011-10" db="EMBL/GenBank/DDBJ databases">
        <title>Metabolic and evolutionary patterns in the extreme acidophile Ferroplasma acidiphilum.</title>
        <authorList>
            <person name="Golyshina O.V."/>
            <person name="Kozyavkin S.A."/>
            <person name="Tatusov R.L."/>
            <person name="Slesarev A.I."/>
            <person name="Golyshin P.N."/>
        </authorList>
    </citation>
    <scope>NUCLEOTIDE SEQUENCE [LARGE SCALE GENOMIC DNA]</scope>
    <source>
        <strain evidence="16">Berkeley</strain>
        <strain evidence="18">Y</strain>
    </source>
</reference>
<dbReference type="KEGG" id="fai:FAD_1608"/>
<dbReference type="OrthoDB" id="9602at2157"/>
<evidence type="ECO:0000256" key="9">
    <source>
        <dbReference type="ARBA" id="ARBA00022741"/>
    </source>
</evidence>
<comment type="subcellular location">
    <subcellularLocation>
        <location evidence="1">Cytoplasm</location>
    </subcellularLocation>
</comment>
<sequence length="272" mass="30383">MIIKTNGGLSVLSAFVNGYGAAISIDLPMYTEIKKSGEDIFPTPEMADTVNFLRNRFSIHDKYSININSQIPMGMGLKSSSAMTLSLIYGIFKINHMDIAPQEVLKIASEASIHNKTSVTGAIDDLSIAYYGGFCFTDNSSNRIISKQQIEEKYIILELQDRMALTYDMRNRDFSGYKNYYGRLLELVKDGHIFESMMLNGYIFSDGTETGIVKKMLGTGAIYAGRSGKGPAIFGIYETESSMESSFKQLTSEGYNVIRSRFNNYGINIYEQ</sequence>
<evidence type="ECO:0000256" key="4">
    <source>
        <dbReference type="ARBA" id="ARBA00012154"/>
    </source>
</evidence>
<dbReference type="EC" id="2.7.1.71" evidence="4 14"/>
<keyword evidence="12" id="KW-0057">Aromatic amino acid biosynthesis</keyword>
<evidence type="ECO:0000256" key="11">
    <source>
        <dbReference type="ARBA" id="ARBA00022840"/>
    </source>
</evidence>
<gene>
    <name evidence="16" type="ORF">FAD_1608</name>
    <name evidence="17" type="ORF">HLB00_01625</name>
</gene>
<comment type="similarity">
    <text evidence="3">Belongs to the GHMP kinase family. Archaeal shikimate kinase subfamily.</text>
</comment>
<comment type="pathway">
    <text evidence="2">Metabolic intermediate biosynthesis; chorismate biosynthesis; chorismate from D-erythrose 4-phosphate and phosphoenolpyruvate: step 5/7.</text>
</comment>
<reference evidence="17 19" key="2">
    <citation type="submission" date="2020-05" db="EMBL/GenBank/DDBJ databases">
        <authorList>
            <person name="Zhang R."/>
        </authorList>
    </citation>
    <scope>NUCLEOTIDE SEQUENCE [LARGE SCALE GENOMIC DNA]</scope>
    <source>
        <strain evidence="17 19">DSM 28986</strain>
    </source>
</reference>
<proteinExistence type="inferred from homology"/>
<keyword evidence="11" id="KW-0067">ATP-binding</keyword>
<dbReference type="NCBIfam" id="TIGR01920">
    <property type="entry name" value="Shik_kin_archae"/>
    <property type="match status" value="1"/>
</dbReference>
<evidence type="ECO:0000256" key="2">
    <source>
        <dbReference type="ARBA" id="ARBA00004842"/>
    </source>
</evidence>
<dbReference type="AlphaFoldDB" id="A0A1V0N5P8"/>
<dbReference type="InterPro" id="IPR006204">
    <property type="entry name" value="GHMP_kinase_N_dom"/>
</dbReference>
<dbReference type="RefSeq" id="WP_009886741.1">
    <property type="nucleotide sequence ID" value="NZ_CP015363.1"/>
</dbReference>
<keyword evidence="7" id="KW-0028">Amino-acid biosynthesis</keyword>
<evidence type="ECO:0000256" key="14">
    <source>
        <dbReference type="NCBIfam" id="TIGR01920"/>
    </source>
</evidence>
<dbReference type="GO" id="GO:0009423">
    <property type="term" value="P:chorismate biosynthetic process"/>
    <property type="evidence" value="ECO:0007669"/>
    <property type="project" value="UniProtKB-UniRule"/>
</dbReference>
<dbReference type="STRING" id="74969.FAD_1608"/>
<evidence type="ECO:0000313" key="18">
    <source>
        <dbReference type="Proteomes" id="UP000192050"/>
    </source>
</evidence>
<evidence type="ECO:0000256" key="5">
    <source>
        <dbReference type="ARBA" id="ARBA00013853"/>
    </source>
</evidence>
<evidence type="ECO:0000256" key="1">
    <source>
        <dbReference type="ARBA" id="ARBA00004496"/>
    </source>
</evidence>
<name>A0A1V0N5P8_9ARCH</name>
<dbReference type="PANTHER" id="PTHR20861">
    <property type="entry name" value="HOMOSERINE/4-DIPHOSPHOCYTIDYL-2-C-METHYL-D-ERYTHRITOL KINASE"/>
    <property type="match status" value="1"/>
</dbReference>
<evidence type="ECO:0000313" key="16">
    <source>
        <dbReference type="EMBL" id="ARD85453.1"/>
    </source>
</evidence>
<feature type="domain" description="GHMP kinase N-terminal" evidence="15">
    <location>
        <begin position="49"/>
        <end position="133"/>
    </location>
</feature>
<dbReference type="GO" id="GO:0008652">
    <property type="term" value="P:amino acid biosynthetic process"/>
    <property type="evidence" value="ECO:0007669"/>
    <property type="project" value="UniProtKB-KW"/>
</dbReference>
<comment type="catalytic activity">
    <reaction evidence="13">
        <text>shikimate + ATP = 3-phosphoshikimate + ADP + H(+)</text>
        <dbReference type="Rhea" id="RHEA:13121"/>
        <dbReference type="ChEBI" id="CHEBI:15378"/>
        <dbReference type="ChEBI" id="CHEBI:30616"/>
        <dbReference type="ChEBI" id="CHEBI:36208"/>
        <dbReference type="ChEBI" id="CHEBI:145989"/>
        <dbReference type="ChEBI" id="CHEBI:456216"/>
        <dbReference type="EC" id="2.7.1.71"/>
    </reaction>
</comment>
<dbReference type="InterPro" id="IPR020568">
    <property type="entry name" value="Ribosomal_Su5_D2-typ_SF"/>
</dbReference>
<accession>A0A1V0N5P8</accession>
<dbReference type="InterPro" id="IPR014721">
    <property type="entry name" value="Ribsml_uS5_D2-typ_fold_subgr"/>
</dbReference>
<dbReference type="UniPathway" id="UPA00053">
    <property type="reaction ID" value="UER00088"/>
</dbReference>
<evidence type="ECO:0000256" key="8">
    <source>
        <dbReference type="ARBA" id="ARBA00022679"/>
    </source>
</evidence>
<keyword evidence="18" id="KW-1185">Reference proteome</keyword>
<evidence type="ECO:0000256" key="7">
    <source>
        <dbReference type="ARBA" id="ARBA00022605"/>
    </source>
</evidence>
<organism evidence="16 18">
    <name type="scientific">Ferroplasma acidiphilum</name>
    <dbReference type="NCBI Taxonomy" id="74969"/>
    <lineage>
        <taxon>Archaea</taxon>
        <taxon>Methanobacteriati</taxon>
        <taxon>Thermoplasmatota</taxon>
        <taxon>Thermoplasmata</taxon>
        <taxon>Thermoplasmatales</taxon>
        <taxon>Ferroplasmaceae</taxon>
        <taxon>Ferroplasma</taxon>
    </lineage>
</organism>
<dbReference type="PANTHER" id="PTHR20861:SF3">
    <property type="entry name" value="SHIKIMATE KINASE"/>
    <property type="match status" value="1"/>
</dbReference>
<keyword evidence="8 17" id="KW-0808">Transferase</keyword>
<protein>
    <recommendedName>
        <fullName evidence="5 14">Shikimate kinase</fullName>
        <ecNumber evidence="4 14">2.7.1.71</ecNumber>
    </recommendedName>
</protein>
<dbReference type="EMBL" id="CP015363">
    <property type="protein sequence ID" value="ARD85453.1"/>
    <property type="molecule type" value="Genomic_DNA"/>
</dbReference>